<evidence type="ECO:0000313" key="2">
    <source>
        <dbReference type="Proteomes" id="UP000566819"/>
    </source>
</evidence>
<comment type="caution">
    <text evidence="1">The sequence shown here is derived from an EMBL/GenBank/DDBJ whole genome shotgun (WGS) entry which is preliminary data.</text>
</comment>
<gene>
    <name evidence="1" type="ORF">G7Y89_g10758</name>
</gene>
<dbReference type="InterPro" id="IPR016181">
    <property type="entry name" value="Acyl_CoA_acyltransferase"/>
</dbReference>
<dbReference type="EMBL" id="JAAMPI010000976">
    <property type="protein sequence ID" value="KAF4627393.1"/>
    <property type="molecule type" value="Genomic_DNA"/>
</dbReference>
<evidence type="ECO:0000313" key="1">
    <source>
        <dbReference type="EMBL" id="KAF4627393.1"/>
    </source>
</evidence>
<proteinExistence type="predicted"/>
<dbReference type="OrthoDB" id="2821191at2759"/>
<evidence type="ECO:0008006" key="3">
    <source>
        <dbReference type="Google" id="ProtNLM"/>
    </source>
</evidence>
<dbReference type="PROSITE" id="PS51257">
    <property type="entry name" value="PROKAR_LIPOPROTEIN"/>
    <property type="match status" value="1"/>
</dbReference>
<name>A0A8H4REF7_9HELO</name>
<dbReference type="AlphaFoldDB" id="A0A8H4REF7"/>
<sequence>MPFNIRTTLSSPSDGEFVLSAFDAALPHLASIGSCEQWGSDPFSANPERCARAHAWITASESYRRTGSGDPVRAFIAEARLPSLSPSLFNKELETRTDGEGREWISVAAAVVKEGYFPAYVAERPQFEELVKEEREKGGSVYLEAMISDFRTGELRKGSGAATLVAVKSYAATRKARVLFVDCWAGNDGKLVGFYEKMGFVRIGEFAAPRPEKEAWPGMFLKMELL</sequence>
<protein>
    <recommendedName>
        <fullName evidence="3">N-acetyltransferase domain-containing protein</fullName>
    </recommendedName>
</protein>
<accession>A0A8H4REF7</accession>
<keyword evidence="2" id="KW-1185">Reference proteome</keyword>
<organism evidence="1 2">
    <name type="scientific">Cudoniella acicularis</name>
    <dbReference type="NCBI Taxonomy" id="354080"/>
    <lineage>
        <taxon>Eukaryota</taxon>
        <taxon>Fungi</taxon>
        <taxon>Dikarya</taxon>
        <taxon>Ascomycota</taxon>
        <taxon>Pezizomycotina</taxon>
        <taxon>Leotiomycetes</taxon>
        <taxon>Helotiales</taxon>
        <taxon>Tricladiaceae</taxon>
        <taxon>Cudoniella</taxon>
    </lineage>
</organism>
<dbReference type="Gene3D" id="3.40.630.30">
    <property type="match status" value="1"/>
</dbReference>
<reference evidence="1 2" key="1">
    <citation type="submission" date="2020-03" db="EMBL/GenBank/DDBJ databases">
        <title>Draft Genome Sequence of Cudoniella acicularis.</title>
        <authorList>
            <person name="Buettner E."/>
            <person name="Kellner H."/>
        </authorList>
    </citation>
    <scope>NUCLEOTIDE SEQUENCE [LARGE SCALE GENOMIC DNA]</scope>
    <source>
        <strain evidence="1 2">DSM 108380</strain>
    </source>
</reference>
<dbReference type="Proteomes" id="UP000566819">
    <property type="component" value="Unassembled WGS sequence"/>
</dbReference>
<dbReference type="SUPFAM" id="SSF55729">
    <property type="entry name" value="Acyl-CoA N-acyltransferases (Nat)"/>
    <property type="match status" value="1"/>
</dbReference>